<evidence type="ECO:0000256" key="17">
    <source>
        <dbReference type="ARBA" id="ARBA00047295"/>
    </source>
</evidence>
<dbReference type="InterPro" id="IPR008250">
    <property type="entry name" value="ATPase_P-typ_transduc_dom_A_sf"/>
</dbReference>
<dbReference type="PROSITE" id="PS00154">
    <property type="entry name" value="ATPASE_E1_E2"/>
    <property type="match status" value="1"/>
</dbReference>
<keyword evidence="7" id="KW-0997">Cell inner membrane</keyword>
<dbReference type="Gene3D" id="1.20.1110.10">
    <property type="entry name" value="Calcium-transporting ATPase, transmembrane domain"/>
    <property type="match status" value="1"/>
</dbReference>
<name>A0A1E3A1H2_9FIRM</name>
<evidence type="ECO:0000256" key="13">
    <source>
        <dbReference type="ARBA" id="ARBA00022967"/>
    </source>
</evidence>
<dbReference type="Pfam" id="PF13246">
    <property type="entry name" value="Cation_ATPase"/>
    <property type="match status" value="1"/>
</dbReference>
<dbReference type="SUPFAM" id="SSF81653">
    <property type="entry name" value="Calcium ATPase, transduction domain A"/>
    <property type="match status" value="1"/>
</dbReference>
<feature type="transmembrane region" description="Helical" evidence="18">
    <location>
        <begin position="742"/>
        <end position="765"/>
    </location>
</feature>
<evidence type="ECO:0000256" key="2">
    <source>
        <dbReference type="ARBA" id="ARBA00004429"/>
    </source>
</evidence>
<evidence type="ECO:0000313" key="21">
    <source>
        <dbReference type="Proteomes" id="UP000094067"/>
    </source>
</evidence>
<keyword evidence="8" id="KW-0597">Phosphoprotein</keyword>
<keyword evidence="6" id="KW-1003">Cell membrane</keyword>
<keyword evidence="12" id="KW-0460">Magnesium</keyword>
<feature type="transmembrane region" description="Helical" evidence="18">
    <location>
        <begin position="820"/>
        <end position="842"/>
    </location>
</feature>
<dbReference type="NCBIfam" id="TIGR01494">
    <property type="entry name" value="ATPase_P-type"/>
    <property type="match status" value="2"/>
</dbReference>
<dbReference type="SFLD" id="SFLDF00027">
    <property type="entry name" value="p-type_atpase"/>
    <property type="match status" value="1"/>
</dbReference>
<dbReference type="Pfam" id="PF08282">
    <property type="entry name" value="Hydrolase_3"/>
    <property type="match status" value="1"/>
</dbReference>
<keyword evidence="10" id="KW-0547">Nucleotide-binding</keyword>
<evidence type="ECO:0000256" key="15">
    <source>
        <dbReference type="ARBA" id="ARBA00023136"/>
    </source>
</evidence>
<dbReference type="GO" id="GO:0015444">
    <property type="term" value="F:P-type magnesium transporter activity"/>
    <property type="evidence" value="ECO:0007669"/>
    <property type="project" value="UniProtKB-EC"/>
</dbReference>
<dbReference type="GO" id="GO:0016887">
    <property type="term" value="F:ATP hydrolysis activity"/>
    <property type="evidence" value="ECO:0007669"/>
    <property type="project" value="InterPro"/>
</dbReference>
<keyword evidence="14 18" id="KW-1133">Transmembrane helix</keyword>
<dbReference type="EC" id="7.2.2.14" evidence="4"/>
<proteinExistence type="inferred from homology"/>
<feature type="transmembrane region" description="Helical" evidence="18">
    <location>
        <begin position="672"/>
        <end position="694"/>
    </location>
</feature>
<dbReference type="InterPro" id="IPR023298">
    <property type="entry name" value="ATPase_P-typ_TM_dom_sf"/>
</dbReference>
<evidence type="ECO:0000256" key="9">
    <source>
        <dbReference type="ARBA" id="ARBA00022692"/>
    </source>
</evidence>
<dbReference type="InterPro" id="IPR044492">
    <property type="entry name" value="P_typ_ATPase_HD_dom"/>
</dbReference>
<evidence type="ECO:0000256" key="3">
    <source>
        <dbReference type="ARBA" id="ARBA00008746"/>
    </source>
</evidence>
<dbReference type="GO" id="GO:0005524">
    <property type="term" value="F:ATP binding"/>
    <property type="evidence" value="ECO:0007669"/>
    <property type="project" value="UniProtKB-KW"/>
</dbReference>
<dbReference type="SUPFAM" id="SSF56784">
    <property type="entry name" value="HAD-like"/>
    <property type="match status" value="1"/>
</dbReference>
<dbReference type="Pfam" id="PF00122">
    <property type="entry name" value="E1-E2_ATPase"/>
    <property type="match status" value="1"/>
</dbReference>
<comment type="subcellular location">
    <subcellularLocation>
        <location evidence="2">Cell inner membrane</location>
        <topology evidence="2">Multi-pass membrane protein</topology>
    </subcellularLocation>
</comment>
<keyword evidence="13" id="KW-1278">Translocase</keyword>
<feature type="domain" description="Cation-transporting P-type ATPase N-terminal" evidence="19">
    <location>
        <begin position="14"/>
        <end position="87"/>
    </location>
</feature>
<evidence type="ECO:0000256" key="6">
    <source>
        <dbReference type="ARBA" id="ARBA00022475"/>
    </source>
</evidence>
<dbReference type="InterPro" id="IPR006068">
    <property type="entry name" value="ATPase_P-typ_cation-transptr_C"/>
</dbReference>
<dbReference type="Gene3D" id="3.40.50.1000">
    <property type="entry name" value="HAD superfamily/HAD-like"/>
    <property type="match status" value="1"/>
</dbReference>
<dbReference type="PATRIC" id="fig|1432052.4.peg.6704"/>
<dbReference type="SUPFAM" id="SSF81660">
    <property type="entry name" value="Metal cation-transporting ATPase, ATP-binding domain N"/>
    <property type="match status" value="1"/>
</dbReference>
<dbReference type="InterPro" id="IPR004014">
    <property type="entry name" value="ATPase_P-typ_cation-transptr_N"/>
</dbReference>
<evidence type="ECO:0000256" key="10">
    <source>
        <dbReference type="ARBA" id="ARBA00022741"/>
    </source>
</evidence>
<evidence type="ECO:0000256" key="8">
    <source>
        <dbReference type="ARBA" id="ARBA00022553"/>
    </source>
</evidence>
<evidence type="ECO:0000256" key="7">
    <source>
        <dbReference type="ARBA" id="ARBA00022519"/>
    </source>
</evidence>
<evidence type="ECO:0000256" key="18">
    <source>
        <dbReference type="SAM" id="Phobius"/>
    </source>
</evidence>
<dbReference type="EMBL" id="MCGH01000005">
    <property type="protein sequence ID" value="ODM02056.1"/>
    <property type="molecule type" value="Genomic_DNA"/>
</dbReference>
<comment type="catalytic activity">
    <reaction evidence="17">
        <text>Mg(2+)(out) + ATP + H2O = Mg(2+)(in) + ADP + phosphate + H(+)</text>
        <dbReference type="Rhea" id="RHEA:10260"/>
        <dbReference type="ChEBI" id="CHEBI:15377"/>
        <dbReference type="ChEBI" id="CHEBI:15378"/>
        <dbReference type="ChEBI" id="CHEBI:18420"/>
        <dbReference type="ChEBI" id="CHEBI:30616"/>
        <dbReference type="ChEBI" id="CHEBI:43474"/>
        <dbReference type="ChEBI" id="CHEBI:456216"/>
        <dbReference type="EC" id="7.2.2.14"/>
    </reaction>
</comment>
<dbReference type="InterPro" id="IPR059000">
    <property type="entry name" value="ATPase_P-type_domA"/>
</dbReference>
<dbReference type="InterPro" id="IPR036412">
    <property type="entry name" value="HAD-like_sf"/>
</dbReference>
<dbReference type="SUPFAM" id="SSF81665">
    <property type="entry name" value="Calcium ATPase, transmembrane domain M"/>
    <property type="match status" value="1"/>
</dbReference>
<dbReference type="PANTHER" id="PTHR42861">
    <property type="entry name" value="CALCIUM-TRANSPORTING ATPASE"/>
    <property type="match status" value="1"/>
</dbReference>
<dbReference type="InterPro" id="IPR006415">
    <property type="entry name" value="P-type_ATPase_IIIB"/>
</dbReference>
<dbReference type="RefSeq" id="WP_069155274.1">
    <property type="nucleotide sequence ID" value="NZ_MCGH01000005.1"/>
</dbReference>
<comment type="function">
    <text evidence="1">Mediates magnesium influx to the cytosol.</text>
</comment>
<gene>
    <name evidence="20" type="primary">mgtB_2</name>
    <name evidence="20" type="ORF">BEI61_06055</name>
</gene>
<sequence>MDKTYISPHERLKKYALEDISSVYEDFHLSQDGLNEAQIFQMRNKYGGNQIGYAVKNSFLHHLKRAFINPFSIILFVLAAVSFITDVCLQSNYGRNGTTVIIILSMLLLSGTVRLLQELKAGHAAELLTEKIQTTVTVRREGHIMEVPSEELVVGDNVRLSAGDRVPADIRLIRTDDLFVSQSLLTGESTILEKNAERLNPMTHTSLNSFSNLAFMGTIVISGSGEGIVLAAGINTVYGSYLYELQQTKRGFEQGVNSIAWVLIRFMAALIPFVFVISGITKGDWLTSFLFSLSVAVGLTPELLPMVVNACLAKGSTAMGKKQTIVKNINAMQSFGSMDILCVDKTGTLTGDEVLLEYYLDILGDERQDVLDCAYLNSFYHTGVANHLDRAVLKCSSMPGKEEYFRSLPEKAEKLDELPFDYDRKCVSILLSVHKKGNYIITKGDVDSVYSRCRYVCHHDQVIEVDPSDSGGVHAVVDEMLEDGMKVLAVACKPAPGQSLLYPEDERDLILLGYVVFFDAPKSSAASALDKLRQLHVHVKVLTGDQKSVAVSICRRLGIPTDLALTGEEIESLTEDELITSVEQASIFAELTPSKKSQIIQVLRENGHSVGFLGDGMNDLSAMTAADVGISVDTAAEAAKESADVILLKKDLNVLEQGIMEGRKAFANMSKYIRITASSNFGNILSIVLAGAFLPFLPMTAIQLLLLNLLYDILCMTLPWDNVDADIYDKPSVWSGKTLGRFMRFFGPLSSLFDLITFAFLYYFLCPALTGGLFPELSPAMQEQYAILFHTGWFLESLWTQVLILHMLRTKHLPFAQSSASGIVWLVTSAGLLLLTAVVYLPAASWLGLAPLPLYYFAFLAAVVLAYMLLVTLAKRWYIKKYHELL</sequence>
<dbReference type="InterPro" id="IPR001757">
    <property type="entry name" value="P_typ_ATPase"/>
</dbReference>
<dbReference type="PRINTS" id="PR01836">
    <property type="entry name" value="MGATPASE"/>
</dbReference>
<dbReference type="InterPro" id="IPR018303">
    <property type="entry name" value="ATPase_P-typ_P_site"/>
</dbReference>
<evidence type="ECO:0000313" key="20">
    <source>
        <dbReference type="EMBL" id="ODM02056.1"/>
    </source>
</evidence>
<evidence type="ECO:0000256" key="16">
    <source>
        <dbReference type="ARBA" id="ARBA00029806"/>
    </source>
</evidence>
<dbReference type="Gene3D" id="3.40.1110.10">
    <property type="entry name" value="Calcium-transporting ATPase, cytoplasmic domain N"/>
    <property type="match status" value="1"/>
</dbReference>
<protein>
    <recommendedName>
        <fullName evidence="5">Magnesium-transporting ATPase, P-type 1</fullName>
        <ecNumber evidence="4">7.2.2.14</ecNumber>
    </recommendedName>
    <alternativeName>
        <fullName evidence="16">Mg(2+) transport ATPase, P-type 1</fullName>
    </alternativeName>
</protein>
<feature type="transmembrane region" description="Helical" evidence="18">
    <location>
        <begin position="66"/>
        <end position="85"/>
    </location>
</feature>
<dbReference type="Gene3D" id="2.70.150.10">
    <property type="entry name" value="Calcium-transporting ATPase, cytoplasmic transduction domain A"/>
    <property type="match status" value="1"/>
</dbReference>
<evidence type="ECO:0000256" key="1">
    <source>
        <dbReference type="ARBA" id="ARBA00003954"/>
    </source>
</evidence>
<dbReference type="SMART" id="SM00831">
    <property type="entry name" value="Cation_ATPase_N"/>
    <property type="match status" value="1"/>
</dbReference>
<dbReference type="SFLD" id="SFLDG00002">
    <property type="entry name" value="C1.7:_P-type_atpase_like"/>
    <property type="match status" value="1"/>
</dbReference>
<keyword evidence="15 18" id="KW-0472">Membrane</keyword>
<dbReference type="AlphaFoldDB" id="A0A1E3A1H2"/>
<dbReference type="NCBIfam" id="TIGR01524">
    <property type="entry name" value="ATPase-IIIB_Mg"/>
    <property type="match status" value="1"/>
</dbReference>
<comment type="similarity">
    <text evidence="3">Belongs to the cation transport ATPase (P-type) (TC 3.A.3) family. Type IIIB subfamily.</text>
</comment>
<accession>A0A1E3A1H2</accession>
<evidence type="ECO:0000256" key="4">
    <source>
        <dbReference type="ARBA" id="ARBA00012786"/>
    </source>
</evidence>
<feature type="transmembrane region" description="Helical" evidence="18">
    <location>
        <begin position="785"/>
        <end position="808"/>
    </location>
</feature>
<comment type="caution">
    <text evidence="20">The sequence shown here is derived from an EMBL/GenBank/DDBJ whole genome shotgun (WGS) entry which is preliminary data.</text>
</comment>
<dbReference type="SFLD" id="SFLDS00003">
    <property type="entry name" value="Haloacid_Dehalogenase"/>
    <property type="match status" value="1"/>
</dbReference>
<dbReference type="GO" id="GO:0005886">
    <property type="term" value="C:plasma membrane"/>
    <property type="evidence" value="ECO:0007669"/>
    <property type="project" value="UniProtKB-SubCell"/>
</dbReference>
<feature type="transmembrane region" description="Helical" evidence="18">
    <location>
        <begin position="286"/>
        <end position="312"/>
    </location>
</feature>
<evidence type="ECO:0000259" key="19">
    <source>
        <dbReference type="SMART" id="SM00831"/>
    </source>
</evidence>
<keyword evidence="20" id="KW-0378">Hydrolase</keyword>
<dbReference type="Proteomes" id="UP000094067">
    <property type="component" value="Unassembled WGS sequence"/>
</dbReference>
<dbReference type="InterPro" id="IPR023214">
    <property type="entry name" value="HAD_sf"/>
</dbReference>
<dbReference type="InterPro" id="IPR023299">
    <property type="entry name" value="ATPase_P-typ_cyto_dom_N"/>
</dbReference>
<dbReference type="Pfam" id="PF00690">
    <property type="entry name" value="Cation_ATPase_N"/>
    <property type="match status" value="1"/>
</dbReference>
<evidence type="ECO:0000256" key="11">
    <source>
        <dbReference type="ARBA" id="ARBA00022840"/>
    </source>
</evidence>
<keyword evidence="9 18" id="KW-0812">Transmembrane</keyword>
<reference evidence="20 21" key="1">
    <citation type="submission" date="2016-07" db="EMBL/GenBank/DDBJ databases">
        <title>Characterization of isolates of Eisenbergiella tayi derived from blood cultures, using whole genome sequencing.</title>
        <authorList>
            <person name="Burdz T."/>
            <person name="Wiebe D."/>
            <person name="Huynh C."/>
            <person name="Bernard K."/>
        </authorList>
    </citation>
    <scope>NUCLEOTIDE SEQUENCE [LARGE SCALE GENOMIC DNA]</scope>
    <source>
        <strain evidence="20 21">NML 110608</strain>
    </source>
</reference>
<dbReference type="Pfam" id="PF00689">
    <property type="entry name" value="Cation_ATPase_C"/>
    <property type="match status" value="1"/>
</dbReference>
<feature type="transmembrane region" description="Helical" evidence="18">
    <location>
        <begin position="259"/>
        <end position="280"/>
    </location>
</feature>
<evidence type="ECO:0000256" key="5">
    <source>
        <dbReference type="ARBA" id="ARBA00013555"/>
    </source>
</evidence>
<feature type="transmembrane region" description="Helical" evidence="18">
    <location>
        <begin position="97"/>
        <end position="116"/>
    </location>
</feature>
<keyword evidence="11" id="KW-0067">ATP-binding</keyword>
<feature type="transmembrane region" description="Helical" evidence="18">
    <location>
        <begin position="854"/>
        <end position="874"/>
    </location>
</feature>
<evidence type="ECO:0000256" key="14">
    <source>
        <dbReference type="ARBA" id="ARBA00022989"/>
    </source>
</evidence>
<organism evidence="20 21">
    <name type="scientific">Eisenbergiella tayi</name>
    <dbReference type="NCBI Taxonomy" id="1432052"/>
    <lineage>
        <taxon>Bacteria</taxon>
        <taxon>Bacillati</taxon>
        <taxon>Bacillota</taxon>
        <taxon>Clostridia</taxon>
        <taxon>Lachnospirales</taxon>
        <taxon>Lachnospiraceae</taxon>
        <taxon>Eisenbergiella</taxon>
    </lineage>
</organism>
<evidence type="ECO:0000256" key="12">
    <source>
        <dbReference type="ARBA" id="ARBA00022842"/>
    </source>
</evidence>